<evidence type="ECO:0000313" key="1">
    <source>
        <dbReference type="EMBL" id="CAD8574898.1"/>
    </source>
</evidence>
<proteinExistence type="predicted"/>
<protein>
    <submittedName>
        <fullName evidence="1">Uncharacterized protein</fullName>
    </submittedName>
</protein>
<dbReference type="SUPFAM" id="SSF49785">
    <property type="entry name" value="Galactose-binding domain-like"/>
    <property type="match status" value="1"/>
</dbReference>
<dbReference type="Gene3D" id="2.60.120.260">
    <property type="entry name" value="Galactose-binding domain-like"/>
    <property type="match status" value="1"/>
</dbReference>
<sequence length="235" mass="26421">MDWNKFDVSSSKIFRQDVEGTKELLTLLGTLPYLDLRRILMDVMVKGASVKRKLPGELIGKILNFLVVERVKMDNVKVSASSNRGDYSLSKVLEDDRGKSWWISEDGTMPPLRSNRKGDVFLQFHLTNNASLRRVSKIYISIPTLPYGPLSVRDFCLKYSQDNGRSWIPCCASGSEATVMTVLSMVQGLQKFTLPTPVDAAIIRLICLSNQASSLPDMVIDDRFNCVGLYTVKFE</sequence>
<dbReference type="AlphaFoldDB" id="A0A7S0PK40"/>
<accession>A0A7S0PK40</accession>
<dbReference type="InterPro" id="IPR008979">
    <property type="entry name" value="Galactose-bd-like_sf"/>
</dbReference>
<organism evidence="1">
    <name type="scientific">Leptocylindrus aporus</name>
    <dbReference type="NCBI Taxonomy" id="1398097"/>
    <lineage>
        <taxon>Eukaryota</taxon>
        <taxon>Sar</taxon>
        <taxon>Stramenopiles</taxon>
        <taxon>Ochrophyta</taxon>
        <taxon>Bacillariophyta</taxon>
        <taxon>Coscinodiscophyceae</taxon>
        <taxon>Chaetocerotophycidae</taxon>
        <taxon>Leptocylindrales</taxon>
        <taxon>Leptocylindraceae</taxon>
        <taxon>Leptocylindrus</taxon>
    </lineage>
</organism>
<gene>
    <name evidence="1" type="ORF">LDAN0322_LOCUS1043</name>
</gene>
<dbReference type="EMBL" id="HBEU01001565">
    <property type="protein sequence ID" value="CAD8574898.1"/>
    <property type="molecule type" value="Transcribed_RNA"/>
</dbReference>
<reference evidence="1" key="1">
    <citation type="submission" date="2021-01" db="EMBL/GenBank/DDBJ databases">
        <authorList>
            <person name="Corre E."/>
            <person name="Pelletier E."/>
            <person name="Niang G."/>
            <person name="Scheremetjew M."/>
            <person name="Finn R."/>
            <person name="Kale V."/>
            <person name="Holt S."/>
            <person name="Cochrane G."/>
            <person name="Meng A."/>
            <person name="Brown T."/>
            <person name="Cohen L."/>
        </authorList>
    </citation>
    <scope>NUCLEOTIDE SEQUENCE</scope>
    <source>
        <strain evidence="1">B651</strain>
    </source>
</reference>
<name>A0A7S0PK40_9STRA</name>